<feature type="domain" description="Response regulatory" evidence="8">
    <location>
        <begin position="8"/>
        <end position="125"/>
    </location>
</feature>
<comment type="catalytic activity">
    <reaction evidence="4 5">
        <text>[protein]-L-glutamate 5-O-methyl ester + H2O = L-glutamyl-[protein] + methanol + H(+)</text>
        <dbReference type="Rhea" id="RHEA:23236"/>
        <dbReference type="Rhea" id="RHEA-COMP:10208"/>
        <dbReference type="Rhea" id="RHEA-COMP:10311"/>
        <dbReference type="ChEBI" id="CHEBI:15377"/>
        <dbReference type="ChEBI" id="CHEBI:15378"/>
        <dbReference type="ChEBI" id="CHEBI:17790"/>
        <dbReference type="ChEBI" id="CHEBI:29973"/>
        <dbReference type="ChEBI" id="CHEBI:82795"/>
        <dbReference type="EC" id="3.1.1.61"/>
    </reaction>
</comment>
<name>A0A367ZPS9_9BACT</name>
<dbReference type="SUPFAM" id="SSF52172">
    <property type="entry name" value="CheY-like"/>
    <property type="match status" value="1"/>
</dbReference>
<dbReference type="Gene3D" id="3.40.50.180">
    <property type="entry name" value="Methylesterase CheB, C-terminal domain"/>
    <property type="match status" value="1"/>
</dbReference>
<keyword evidence="1 5" id="KW-0963">Cytoplasm</keyword>
<dbReference type="Gene3D" id="3.40.50.2300">
    <property type="match status" value="1"/>
</dbReference>
<dbReference type="InterPro" id="IPR011006">
    <property type="entry name" value="CheY-like_superfamily"/>
</dbReference>
<dbReference type="GO" id="GO:0005737">
    <property type="term" value="C:cytoplasm"/>
    <property type="evidence" value="ECO:0007669"/>
    <property type="project" value="UniProtKB-SubCell"/>
</dbReference>
<dbReference type="GO" id="GO:0008984">
    <property type="term" value="F:protein-glutamate methylesterase activity"/>
    <property type="evidence" value="ECO:0007669"/>
    <property type="project" value="UniProtKB-UniRule"/>
</dbReference>
<keyword evidence="3 5" id="KW-0378">Hydrolase</keyword>
<dbReference type="PANTHER" id="PTHR42872">
    <property type="entry name" value="PROTEIN-GLUTAMATE METHYLESTERASE/PROTEIN-GLUTAMINE GLUTAMINASE"/>
    <property type="match status" value="1"/>
</dbReference>
<dbReference type="CDD" id="cd16432">
    <property type="entry name" value="CheB_Rec"/>
    <property type="match status" value="1"/>
</dbReference>
<evidence type="ECO:0000259" key="8">
    <source>
        <dbReference type="PROSITE" id="PS50110"/>
    </source>
</evidence>
<dbReference type="Pfam" id="PF01339">
    <property type="entry name" value="CheB_methylest"/>
    <property type="match status" value="1"/>
</dbReference>
<dbReference type="GO" id="GO:0050568">
    <property type="term" value="F:protein-glutamine glutaminase activity"/>
    <property type="evidence" value="ECO:0007669"/>
    <property type="project" value="UniProtKB-UniRule"/>
</dbReference>
<dbReference type="InterPro" id="IPR001789">
    <property type="entry name" value="Sig_transdc_resp-reg_receiver"/>
</dbReference>
<evidence type="ECO:0000256" key="7">
    <source>
        <dbReference type="PROSITE-ProRule" id="PRU00169"/>
    </source>
</evidence>
<feature type="active site" evidence="5 6">
    <location>
        <position position="201"/>
    </location>
</feature>
<dbReference type="EC" id="3.1.1.61" evidence="5"/>
<feature type="active site" evidence="5 6">
    <location>
        <position position="299"/>
    </location>
</feature>
<feature type="domain" description="CheB-type methylesterase" evidence="9">
    <location>
        <begin position="157"/>
        <end position="356"/>
    </location>
</feature>
<dbReference type="InterPro" id="IPR000673">
    <property type="entry name" value="Sig_transdc_resp-reg_Me-estase"/>
</dbReference>
<evidence type="ECO:0000256" key="4">
    <source>
        <dbReference type="ARBA" id="ARBA00048267"/>
    </source>
</evidence>
<reference evidence="10 11" key="1">
    <citation type="submission" date="2018-05" db="EMBL/GenBank/DDBJ databases">
        <title>A metagenomic window into the 2 km-deep terrestrial subsurface aquifer revealed taxonomically and functionally diverse microbial community comprising novel uncultured bacterial lineages.</title>
        <authorList>
            <person name="Kadnikov V.V."/>
            <person name="Mardanov A.V."/>
            <person name="Beletsky A.V."/>
            <person name="Banks D."/>
            <person name="Pimenov N.V."/>
            <person name="Frank Y.A."/>
            <person name="Karnachuk O.V."/>
            <person name="Ravin N.V."/>
        </authorList>
    </citation>
    <scope>NUCLEOTIDE SEQUENCE [LARGE SCALE GENOMIC DNA]</scope>
    <source>
        <strain evidence="10">BY5</strain>
    </source>
</reference>
<feature type="modified residue" description="4-aspartylphosphate" evidence="5 7">
    <location>
        <position position="59"/>
    </location>
</feature>
<dbReference type="EC" id="3.5.1.44" evidence="5"/>
<evidence type="ECO:0000259" key="9">
    <source>
        <dbReference type="PROSITE" id="PS50122"/>
    </source>
</evidence>
<dbReference type="CDD" id="cd17541">
    <property type="entry name" value="REC_CheB-like"/>
    <property type="match status" value="1"/>
</dbReference>
<keyword evidence="5 7" id="KW-0597">Phosphoprotein</keyword>
<dbReference type="AlphaFoldDB" id="A0A367ZPS9"/>
<keyword evidence="2 5" id="KW-0145">Chemotaxis</keyword>
<accession>A0A367ZPS9</accession>
<dbReference type="EMBL" id="QOQW01000008">
    <property type="protein sequence ID" value="RCK80138.1"/>
    <property type="molecule type" value="Genomic_DNA"/>
</dbReference>
<evidence type="ECO:0000313" key="10">
    <source>
        <dbReference type="EMBL" id="RCK80138.1"/>
    </source>
</evidence>
<feature type="active site" evidence="5 6">
    <location>
        <position position="174"/>
    </location>
</feature>
<dbReference type="HAMAP" id="MF_00099">
    <property type="entry name" value="CheB_chemtxs"/>
    <property type="match status" value="1"/>
</dbReference>
<dbReference type="InterPro" id="IPR035909">
    <property type="entry name" value="CheB_C"/>
</dbReference>
<dbReference type="PANTHER" id="PTHR42872:SF6">
    <property type="entry name" value="PROTEIN-GLUTAMATE METHYLESTERASE_PROTEIN-GLUTAMINE GLUTAMINASE"/>
    <property type="match status" value="1"/>
</dbReference>
<dbReference type="NCBIfam" id="NF001965">
    <property type="entry name" value="PRK00742.1"/>
    <property type="match status" value="1"/>
</dbReference>
<comment type="subcellular location">
    <subcellularLocation>
        <location evidence="5">Cytoplasm</location>
    </subcellularLocation>
</comment>
<evidence type="ECO:0000313" key="11">
    <source>
        <dbReference type="Proteomes" id="UP000252355"/>
    </source>
</evidence>
<comment type="catalytic activity">
    <reaction evidence="5">
        <text>L-glutaminyl-[protein] + H2O = L-glutamyl-[protein] + NH4(+)</text>
        <dbReference type="Rhea" id="RHEA:16441"/>
        <dbReference type="Rhea" id="RHEA-COMP:10207"/>
        <dbReference type="Rhea" id="RHEA-COMP:10208"/>
        <dbReference type="ChEBI" id="CHEBI:15377"/>
        <dbReference type="ChEBI" id="CHEBI:28938"/>
        <dbReference type="ChEBI" id="CHEBI:29973"/>
        <dbReference type="ChEBI" id="CHEBI:30011"/>
        <dbReference type="EC" id="3.5.1.44"/>
    </reaction>
</comment>
<evidence type="ECO:0000256" key="1">
    <source>
        <dbReference type="ARBA" id="ARBA00022490"/>
    </source>
</evidence>
<dbReference type="PROSITE" id="PS50110">
    <property type="entry name" value="RESPONSE_REGULATORY"/>
    <property type="match status" value="1"/>
</dbReference>
<sequence length="356" mass="38909">MSESRKIRVFVVDDSAFMRTALERMFKEDPEIEIIGSAANGKEALEKLSRLKPDVVTMDVEMPVMDGLHALKEIMRTNPLPVIMVSSLTQQGARVTLDALDLGAVDYVGKPGSTLNLNILSLKQDLLNKIHAAAESLPKVPRLKMVPPTPVQRRSSPTTDQQIHLDRVVVIGASTGGPPAIQQILAALPANLPAPIIIAQHMPKSFTNAFAQRLNLLCNIRVKEAVDGETLQRSIAYICPGDMQTRFMRRPDNTFYFSIGSNEIEKERYAPCIDRVFFSAAECFGRRTVGVILTGMGEDGVRGLKNIKVVGGLTLAQDRLTSVVYGMPRAALEQGAVTRVLPLGELAGEIELALRT</sequence>
<comment type="function">
    <text evidence="5">Involved in chemotaxis. Part of a chemotaxis signal transduction system that modulates chemotaxis in response to various stimuli. Catalyzes the demethylation of specific methylglutamate residues introduced into the chemoreceptors (methyl-accepting chemotaxis proteins or MCP) by CheR. Also mediates the irreversible deamidation of specific glutamine residues to glutamic acid.</text>
</comment>
<dbReference type="GO" id="GO:0006935">
    <property type="term" value="P:chemotaxis"/>
    <property type="evidence" value="ECO:0007669"/>
    <property type="project" value="UniProtKB-UniRule"/>
</dbReference>
<dbReference type="GO" id="GO:0000156">
    <property type="term" value="F:phosphorelay response regulator activity"/>
    <property type="evidence" value="ECO:0007669"/>
    <property type="project" value="InterPro"/>
</dbReference>
<dbReference type="PROSITE" id="PS50122">
    <property type="entry name" value="CHEB"/>
    <property type="match status" value="1"/>
</dbReference>
<evidence type="ECO:0000256" key="5">
    <source>
        <dbReference type="HAMAP-Rule" id="MF_00099"/>
    </source>
</evidence>
<proteinExistence type="inferred from homology"/>
<comment type="PTM">
    <text evidence="5">Phosphorylated by CheA. Phosphorylation of the N-terminal regulatory domain activates the methylesterase activity.</text>
</comment>
<evidence type="ECO:0000256" key="6">
    <source>
        <dbReference type="PROSITE-ProRule" id="PRU00050"/>
    </source>
</evidence>
<dbReference type="PIRSF" id="PIRSF000876">
    <property type="entry name" value="RR_chemtxs_CheB"/>
    <property type="match status" value="1"/>
</dbReference>
<comment type="caution">
    <text evidence="10">The sequence shown here is derived from an EMBL/GenBank/DDBJ whole genome shotgun (WGS) entry which is preliminary data.</text>
</comment>
<comment type="similarity">
    <text evidence="5">Belongs to the CheB family.</text>
</comment>
<dbReference type="InterPro" id="IPR008248">
    <property type="entry name" value="CheB-like"/>
</dbReference>
<dbReference type="SMART" id="SM00448">
    <property type="entry name" value="REC"/>
    <property type="match status" value="1"/>
</dbReference>
<gene>
    <name evidence="5" type="primary">cheB</name>
    <name evidence="10" type="ORF">OZSIB_3642</name>
</gene>
<evidence type="ECO:0000256" key="3">
    <source>
        <dbReference type="ARBA" id="ARBA00022801"/>
    </source>
</evidence>
<protein>
    <recommendedName>
        <fullName evidence="5">Protein-glutamate methylesterase/protein-glutamine glutaminase</fullName>
        <ecNumber evidence="5">3.1.1.61</ecNumber>
        <ecNumber evidence="5">3.5.1.44</ecNumber>
    </recommendedName>
</protein>
<dbReference type="NCBIfam" id="NF009206">
    <property type="entry name" value="PRK12555.1"/>
    <property type="match status" value="1"/>
</dbReference>
<dbReference type="Pfam" id="PF00072">
    <property type="entry name" value="Response_reg"/>
    <property type="match status" value="1"/>
</dbReference>
<dbReference type="SUPFAM" id="SSF52738">
    <property type="entry name" value="Methylesterase CheB, C-terminal domain"/>
    <property type="match status" value="1"/>
</dbReference>
<comment type="domain">
    <text evidence="5">Contains a C-terminal catalytic domain, and an N-terminal region which modulates catalytic activity.</text>
</comment>
<dbReference type="Proteomes" id="UP000252355">
    <property type="component" value="Unassembled WGS sequence"/>
</dbReference>
<organism evidence="10 11">
    <name type="scientific">Candidatus Ozemobacter sibiricus</name>
    <dbReference type="NCBI Taxonomy" id="2268124"/>
    <lineage>
        <taxon>Bacteria</taxon>
        <taxon>Candidatus Ozemobacteria</taxon>
        <taxon>Candidatus Ozemobacterales</taxon>
        <taxon>Candidatus Ozemobacteraceae</taxon>
        <taxon>Candidatus Ozemobacter</taxon>
    </lineage>
</organism>
<evidence type="ECO:0000256" key="2">
    <source>
        <dbReference type="ARBA" id="ARBA00022500"/>
    </source>
</evidence>